<proteinExistence type="predicted"/>
<organism evidence="1 2">
    <name type="scientific">Clostridium tetanomorphum</name>
    <dbReference type="NCBI Taxonomy" id="1553"/>
    <lineage>
        <taxon>Bacteria</taxon>
        <taxon>Bacillati</taxon>
        <taxon>Bacillota</taxon>
        <taxon>Clostridia</taxon>
        <taxon>Eubacteriales</taxon>
        <taxon>Clostridiaceae</taxon>
        <taxon>Clostridium</taxon>
    </lineage>
</organism>
<dbReference type="PROSITE" id="PS51257">
    <property type="entry name" value="PROKAR_LIPOPROTEIN"/>
    <property type="match status" value="1"/>
</dbReference>
<reference evidence="1 2" key="1">
    <citation type="submission" date="2020-04" db="EMBL/GenBank/DDBJ databases">
        <title>Genomic insights into acetone-butanol-ethanol (ABE) fermentation by sequencing solventogenic clostridia strains.</title>
        <authorList>
            <person name="Brown S."/>
        </authorList>
    </citation>
    <scope>NUCLEOTIDE SEQUENCE [LARGE SCALE GENOMIC DNA]</scope>
    <source>
        <strain evidence="1 2">DJ011</strain>
    </source>
</reference>
<keyword evidence="2" id="KW-1185">Reference proteome</keyword>
<comment type="caution">
    <text evidence="1">The sequence shown here is derived from an EMBL/GenBank/DDBJ whole genome shotgun (WGS) entry which is preliminary data.</text>
</comment>
<dbReference type="RefSeq" id="WP_035149297.1">
    <property type="nucleotide sequence ID" value="NZ_JAAZWO010000009.1"/>
</dbReference>
<dbReference type="AlphaFoldDB" id="A0A923J0R1"/>
<gene>
    <name evidence="1" type="ORF">HGG79_09400</name>
</gene>
<dbReference type="Gene3D" id="3.50.50.60">
    <property type="entry name" value="FAD/NAD(P)-binding domain"/>
    <property type="match status" value="2"/>
</dbReference>
<dbReference type="InterPro" id="IPR036188">
    <property type="entry name" value="FAD/NAD-bd_sf"/>
</dbReference>
<name>A0A923J0R1_CLOTT</name>
<evidence type="ECO:0000313" key="2">
    <source>
        <dbReference type="Proteomes" id="UP000563151"/>
    </source>
</evidence>
<accession>A0A923J0R1</accession>
<dbReference type="Proteomes" id="UP000563151">
    <property type="component" value="Unassembled WGS sequence"/>
</dbReference>
<sequence length="366" mass="41799">MKVAIMGAGLSGLSCAITLEKNGIKPMIFEDRLTVGDRFVNCEAIFNILNRPINNCLSYIDNKYEIHLNPISHVKKMIFYSKNEVGTIEGNLGTTNIRGRHKDSFENQLFNQVKSEINFNSKYSYEDLKKEFTHIVLATGDGEYACRLNNYECDVPVNLKGATVEGNFEANVTSAWFNYDFLPKGYAYLIPFSAKEAHIVAAYPNYPENSNINSDKMWGNFYSEASKHLKQDLRITDRFQVKDYIIGICKYPKLNNTYFVGNCFGAISPALGFGQFIAILTGIYAAYDICGLGDYNILTKPLMNNYKNSLVLRRTIEKFTNDNFDMLFKALDNKLLDKIIDKLYGDETNIDLIKWLSYIIRPWINL</sequence>
<dbReference type="SUPFAM" id="SSF51905">
    <property type="entry name" value="FAD/NAD(P)-binding domain"/>
    <property type="match status" value="1"/>
</dbReference>
<evidence type="ECO:0000313" key="1">
    <source>
        <dbReference type="EMBL" id="MBC2397989.1"/>
    </source>
</evidence>
<dbReference type="EMBL" id="JAAZWO010000009">
    <property type="protein sequence ID" value="MBC2397989.1"/>
    <property type="molecule type" value="Genomic_DNA"/>
</dbReference>
<protein>
    <submittedName>
        <fullName evidence="1">NAD(P)/FAD-dependent oxidoreductase</fullName>
    </submittedName>
</protein>